<dbReference type="InterPro" id="IPR036388">
    <property type="entry name" value="WH-like_DNA-bd_sf"/>
</dbReference>
<protein>
    <submittedName>
        <fullName evidence="2">Sigma factor-like helix-turn-helix DNA-binding protein</fullName>
    </submittedName>
</protein>
<dbReference type="EMBL" id="JBHRXK010000001">
    <property type="protein sequence ID" value="MFC3549911.1"/>
    <property type="molecule type" value="Genomic_DNA"/>
</dbReference>
<dbReference type="RefSeq" id="WP_386757253.1">
    <property type="nucleotide sequence ID" value="NZ_JBHRXK010000001.1"/>
</dbReference>
<evidence type="ECO:0000313" key="2">
    <source>
        <dbReference type="EMBL" id="MFC3549911.1"/>
    </source>
</evidence>
<evidence type="ECO:0000259" key="1">
    <source>
        <dbReference type="Pfam" id="PF08281"/>
    </source>
</evidence>
<gene>
    <name evidence="2" type="ORF">ACFOLC_02670</name>
</gene>
<reference evidence="3" key="1">
    <citation type="journal article" date="2019" name="Int. J. Syst. Evol. Microbiol.">
        <title>The Global Catalogue of Microorganisms (GCM) 10K type strain sequencing project: providing services to taxonomists for standard genome sequencing and annotation.</title>
        <authorList>
            <consortium name="The Broad Institute Genomics Platform"/>
            <consortium name="The Broad Institute Genome Sequencing Center for Infectious Disease"/>
            <person name="Wu L."/>
            <person name="Ma J."/>
        </authorList>
    </citation>
    <scope>NUCLEOTIDE SEQUENCE [LARGE SCALE GENOMIC DNA]</scope>
    <source>
        <strain evidence="3">KCTC 42875</strain>
    </source>
</reference>
<comment type="caution">
    <text evidence="2">The sequence shown here is derived from an EMBL/GenBank/DDBJ whole genome shotgun (WGS) entry which is preliminary data.</text>
</comment>
<dbReference type="Proteomes" id="UP001595740">
    <property type="component" value="Unassembled WGS sequence"/>
</dbReference>
<name>A0ABV7RPZ3_9GAMM</name>
<dbReference type="InterPro" id="IPR013249">
    <property type="entry name" value="RNA_pol_sigma70_r4_t2"/>
</dbReference>
<keyword evidence="3" id="KW-1185">Reference proteome</keyword>
<dbReference type="SUPFAM" id="SSF88659">
    <property type="entry name" value="Sigma3 and sigma4 domains of RNA polymerase sigma factors"/>
    <property type="match status" value="1"/>
</dbReference>
<proteinExistence type="predicted"/>
<feature type="domain" description="RNA polymerase sigma factor 70 region 4 type 2" evidence="1">
    <location>
        <begin position="20"/>
        <end position="67"/>
    </location>
</feature>
<dbReference type="InterPro" id="IPR013324">
    <property type="entry name" value="RNA_pol_sigma_r3/r4-like"/>
</dbReference>
<sequence>MNLLMANGELEAARMGGHDIAAVLESLSAHYHQVMLLRDREGLSIAGMADHPALTREAVKSRRHRARVLARECPDR</sequence>
<evidence type="ECO:0000313" key="3">
    <source>
        <dbReference type="Proteomes" id="UP001595740"/>
    </source>
</evidence>
<dbReference type="Gene3D" id="1.10.10.10">
    <property type="entry name" value="Winged helix-like DNA-binding domain superfamily/Winged helix DNA-binding domain"/>
    <property type="match status" value="1"/>
</dbReference>
<accession>A0ABV7RPZ3</accession>
<organism evidence="2 3">
    <name type="scientific">Lysobacter cavernae</name>
    <dbReference type="NCBI Taxonomy" id="1685901"/>
    <lineage>
        <taxon>Bacteria</taxon>
        <taxon>Pseudomonadati</taxon>
        <taxon>Pseudomonadota</taxon>
        <taxon>Gammaproteobacteria</taxon>
        <taxon>Lysobacterales</taxon>
        <taxon>Lysobacteraceae</taxon>
        <taxon>Lysobacter</taxon>
    </lineage>
</organism>
<dbReference type="Pfam" id="PF08281">
    <property type="entry name" value="Sigma70_r4_2"/>
    <property type="match status" value="1"/>
</dbReference>